<keyword evidence="3" id="KW-1185">Reference proteome</keyword>
<dbReference type="Proteomes" id="UP000239899">
    <property type="component" value="Unassembled WGS sequence"/>
</dbReference>
<feature type="compositionally biased region" description="Gly residues" evidence="1">
    <location>
        <begin position="11"/>
        <end position="21"/>
    </location>
</feature>
<protein>
    <submittedName>
        <fullName evidence="2">AVT6-involved in amino acid efflux from the vacuole</fullName>
    </submittedName>
</protein>
<feature type="region of interest" description="Disordered" evidence="1">
    <location>
        <begin position="1"/>
        <end position="44"/>
    </location>
</feature>
<comment type="caution">
    <text evidence="2">The sequence shown here is derived from an EMBL/GenBank/DDBJ whole genome shotgun (WGS) entry which is preliminary data.</text>
</comment>
<feature type="compositionally biased region" description="Low complexity" evidence="1">
    <location>
        <begin position="1"/>
        <end position="10"/>
    </location>
</feature>
<evidence type="ECO:0000256" key="1">
    <source>
        <dbReference type="SAM" id="MobiDB-lite"/>
    </source>
</evidence>
<accession>A0A2P6TF47</accession>
<reference evidence="2 3" key="1">
    <citation type="journal article" date="2018" name="Plant J.">
        <title>Genome sequences of Chlorella sorokiniana UTEX 1602 and Micractinium conductrix SAG 241.80: implications to maltose excretion by a green alga.</title>
        <authorList>
            <person name="Arriola M.B."/>
            <person name="Velmurugan N."/>
            <person name="Zhang Y."/>
            <person name="Plunkett M.H."/>
            <person name="Hondzo H."/>
            <person name="Barney B.M."/>
        </authorList>
    </citation>
    <scope>NUCLEOTIDE SEQUENCE [LARGE SCALE GENOMIC DNA]</scope>
    <source>
        <strain evidence="3">UTEX 1602</strain>
    </source>
</reference>
<sequence>MPGEPGRATAAGGGGSGGGGLSQPLLQGDRSNEQGSQDSLRTGLRQQKGQAAKIFANLTNSGIGSSTVAMPMAVRTLGVGVAVGAMLVQSVRGEWVFLTLTCRARWGCLPTTSCRGRASEQIRSAAAAAGFRSSGDGLLPELLKAAGHGDLADSGAWWLRRWPWIVLLAGLATPVVCVRSLDKLSGISLVGDAAVALMTTARGHRVHLQDAALPAHRAHVA</sequence>
<organism evidence="2 3">
    <name type="scientific">Chlorella sorokiniana</name>
    <name type="common">Freshwater green alga</name>
    <dbReference type="NCBI Taxonomy" id="3076"/>
    <lineage>
        <taxon>Eukaryota</taxon>
        <taxon>Viridiplantae</taxon>
        <taxon>Chlorophyta</taxon>
        <taxon>core chlorophytes</taxon>
        <taxon>Trebouxiophyceae</taxon>
        <taxon>Chlorellales</taxon>
        <taxon>Chlorellaceae</taxon>
        <taxon>Chlorella clade</taxon>
        <taxon>Chlorella</taxon>
    </lineage>
</organism>
<evidence type="ECO:0000313" key="3">
    <source>
        <dbReference type="Proteomes" id="UP000239899"/>
    </source>
</evidence>
<dbReference type="EMBL" id="LHPG02000019">
    <property type="protein sequence ID" value="PRW32593.1"/>
    <property type="molecule type" value="Genomic_DNA"/>
</dbReference>
<dbReference type="AlphaFoldDB" id="A0A2P6TF47"/>
<proteinExistence type="predicted"/>
<name>A0A2P6TF47_CHLSO</name>
<evidence type="ECO:0000313" key="2">
    <source>
        <dbReference type="EMBL" id="PRW32593.1"/>
    </source>
</evidence>
<gene>
    <name evidence="2" type="ORF">C2E21_8286</name>
</gene>
<feature type="compositionally biased region" description="Polar residues" evidence="1">
    <location>
        <begin position="33"/>
        <end position="44"/>
    </location>
</feature>